<reference evidence="1" key="1">
    <citation type="submission" date="2023-07" db="EMBL/GenBank/DDBJ databases">
        <authorList>
            <consortium name="AG Swart"/>
            <person name="Singh M."/>
            <person name="Singh A."/>
            <person name="Seah K."/>
            <person name="Emmerich C."/>
        </authorList>
    </citation>
    <scope>NUCLEOTIDE SEQUENCE</scope>
    <source>
        <strain evidence="1">DP1</strain>
    </source>
</reference>
<evidence type="ECO:0000313" key="1">
    <source>
        <dbReference type="EMBL" id="CAI2368979.1"/>
    </source>
</evidence>
<accession>A0AAD1XAC1</accession>
<dbReference type="AlphaFoldDB" id="A0AAD1XAC1"/>
<comment type="caution">
    <text evidence="1">The sequence shown here is derived from an EMBL/GenBank/DDBJ whole genome shotgun (WGS) entry which is preliminary data.</text>
</comment>
<dbReference type="Proteomes" id="UP001295684">
    <property type="component" value="Unassembled WGS sequence"/>
</dbReference>
<gene>
    <name evidence="1" type="ORF">ECRASSUSDP1_LOCUS10275</name>
</gene>
<dbReference type="EMBL" id="CAMPGE010010123">
    <property type="protein sequence ID" value="CAI2368979.1"/>
    <property type="molecule type" value="Genomic_DNA"/>
</dbReference>
<keyword evidence="2" id="KW-1185">Reference proteome</keyword>
<protein>
    <submittedName>
        <fullName evidence="1">Uncharacterized protein</fullName>
    </submittedName>
</protein>
<evidence type="ECO:0000313" key="2">
    <source>
        <dbReference type="Proteomes" id="UP001295684"/>
    </source>
</evidence>
<proteinExistence type="predicted"/>
<sequence>MSCSFINMFTDGSCLLRDSLGGHLLLLNCCLGLGLFLITPKEGRPSPLSLIWCIDSIYGSKLVANFLESLTLNGYEGEQSLEPIWCTCTSSESTIDQSHSSSNSFIKIDLSLSLI</sequence>
<name>A0AAD1XAC1_EUPCR</name>
<organism evidence="1 2">
    <name type="scientific">Euplotes crassus</name>
    <dbReference type="NCBI Taxonomy" id="5936"/>
    <lineage>
        <taxon>Eukaryota</taxon>
        <taxon>Sar</taxon>
        <taxon>Alveolata</taxon>
        <taxon>Ciliophora</taxon>
        <taxon>Intramacronucleata</taxon>
        <taxon>Spirotrichea</taxon>
        <taxon>Hypotrichia</taxon>
        <taxon>Euplotida</taxon>
        <taxon>Euplotidae</taxon>
        <taxon>Moneuplotes</taxon>
    </lineage>
</organism>